<gene>
    <name evidence="3" type="ORF">B1A_11164</name>
</gene>
<accession>T1BTF9</accession>
<evidence type="ECO:0000313" key="3">
    <source>
        <dbReference type="EMBL" id="EQD57250.1"/>
    </source>
</evidence>
<organism evidence="3">
    <name type="scientific">mine drainage metagenome</name>
    <dbReference type="NCBI Taxonomy" id="410659"/>
    <lineage>
        <taxon>unclassified sequences</taxon>
        <taxon>metagenomes</taxon>
        <taxon>ecological metagenomes</taxon>
    </lineage>
</organism>
<dbReference type="AlphaFoldDB" id="T1BTF9"/>
<evidence type="ECO:0000259" key="1">
    <source>
        <dbReference type="Pfam" id="PF13451"/>
    </source>
</evidence>
<dbReference type="Pfam" id="PF13451">
    <property type="entry name" value="zf_Tbcl"/>
    <property type="match status" value="1"/>
</dbReference>
<feature type="domain" description="Probable zinc-binding" evidence="1">
    <location>
        <begin position="8"/>
        <end position="53"/>
    </location>
</feature>
<dbReference type="InterPro" id="IPR026363">
    <property type="entry name" value="CxxC-x17-CxxC_dom"/>
</dbReference>
<sequence length="108" mass="11852">MLGLSLVDVSLTCRECGSEFIFTAGEQQFYQSKGLVNQPTRCQPCRQLAKASRQGSGGGYGSSGPRAPRQMHEVVCADCGTLTQVPFEPKYDRPVYCSACFENHRVAR</sequence>
<reference evidence="3" key="1">
    <citation type="submission" date="2013-08" db="EMBL/GenBank/DDBJ databases">
        <authorList>
            <person name="Mendez C."/>
            <person name="Richter M."/>
            <person name="Ferrer M."/>
            <person name="Sanchez J."/>
        </authorList>
    </citation>
    <scope>NUCLEOTIDE SEQUENCE</scope>
</reference>
<dbReference type="Pfam" id="PF23477">
    <property type="entry name" value="zf_Tbcl_2"/>
    <property type="match status" value="1"/>
</dbReference>
<reference evidence="3" key="2">
    <citation type="journal article" date="2014" name="ISME J.">
        <title>Microbial stratification in low pH oxic and suboxic macroscopic growths along an acid mine drainage.</title>
        <authorList>
            <person name="Mendez-Garcia C."/>
            <person name="Mesa V."/>
            <person name="Sprenger R.R."/>
            <person name="Richter M."/>
            <person name="Diez M.S."/>
            <person name="Solano J."/>
            <person name="Bargiela R."/>
            <person name="Golyshina O.V."/>
            <person name="Manteca A."/>
            <person name="Ramos J.L."/>
            <person name="Gallego J.R."/>
            <person name="Llorente I."/>
            <person name="Martins Dos Santos V.A."/>
            <person name="Jensen O.N."/>
            <person name="Pelaez A.I."/>
            <person name="Sanchez J."/>
            <person name="Ferrer M."/>
        </authorList>
    </citation>
    <scope>NUCLEOTIDE SEQUENCE</scope>
</reference>
<dbReference type="NCBIfam" id="TIGR04272">
    <property type="entry name" value="cxxc_cxxc_Mbark"/>
    <property type="match status" value="1"/>
</dbReference>
<dbReference type="InterPro" id="IPR025306">
    <property type="entry name" value="Zn-bnd_dom_prob"/>
</dbReference>
<dbReference type="EMBL" id="AUZX01007970">
    <property type="protein sequence ID" value="EQD57250.1"/>
    <property type="molecule type" value="Genomic_DNA"/>
</dbReference>
<proteinExistence type="predicted"/>
<evidence type="ECO:0000259" key="2">
    <source>
        <dbReference type="Pfam" id="PF23477"/>
    </source>
</evidence>
<comment type="caution">
    <text evidence="3">The sequence shown here is derived from an EMBL/GenBank/DDBJ whole genome shotgun (WGS) entry which is preliminary data.</text>
</comment>
<feature type="domain" description="CxxC-x17-CxxC" evidence="2">
    <location>
        <begin position="69"/>
        <end position="105"/>
    </location>
</feature>
<protein>
    <submittedName>
        <fullName evidence="3">Uncharacterized protein</fullName>
    </submittedName>
</protein>
<name>T1BTF9_9ZZZZ</name>